<dbReference type="InterPro" id="IPR000160">
    <property type="entry name" value="GGDEF_dom"/>
</dbReference>
<feature type="domain" description="HAMP" evidence="5">
    <location>
        <begin position="199"/>
        <end position="251"/>
    </location>
</feature>
<accession>A0A1H9CM21</accession>
<dbReference type="EMBL" id="FOFJ01000005">
    <property type="protein sequence ID" value="SEQ02111.1"/>
    <property type="molecule type" value="Genomic_DNA"/>
</dbReference>
<dbReference type="SMART" id="SM00052">
    <property type="entry name" value="EAL"/>
    <property type="match status" value="1"/>
</dbReference>
<dbReference type="InterPro" id="IPR013656">
    <property type="entry name" value="PAS_4"/>
</dbReference>
<evidence type="ECO:0000256" key="2">
    <source>
        <dbReference type="SAM" id="Phobius"/>
    </source>
</evidence>
<dbReference type="InterPro" id="IPR035965">
    <property type="entry name" value="PAS-like_dom_sf"/>
</dbReference>
<feature type="domain" description="GGDEF" evidence="6">
    <location>
        <begin position="400"/>
        <end position="531"/>
    </location>
</feature>
<proteinExistence type="predicted"/>
<evidence type="ECO:0000313" key="7">
    <source>
        <dbReference type="EMBL" id="SEQ02111.1"/>
    </source>
</evidence>
<reference evidence="7 8" key="1">
    <citation type="submission" date="2016-10" db="EMBL/GenBank/DDBJ databases">
        <authorList>
            <person name="de Groot N.N."/>
        </authorList>
    </citation>
    <scope>NUCLEOTIDE SEQUENCE [LARGE SCALE GENOMIC DNA]</scope>
    <source>
        <strain evidence="7 8">DSM 378</strain>
    </source>
</reference>
<dbReference type="Pfam" id="PF08448">
    <property type="entry name" value="PAS_4"/>
    <property type="match status" value="1"/>
</dbReference>
<feature type="domain" description="EAL" evidence="4">
    <location>
        <begin position="540"/>
        <end position="792"/>
    </location>
</feature>
<dbReference type="SMART" id="SM00267">
    <property type="entry name" value="GGDEF"/>
    <property type="match status" value="1"/>
</dbReference>
<evidence type="ECO:0000313" key="8">
    <source>
        <dbReference type="Proteomes" id="UP000199267"/>
    </source>
</evidence>
<dbReference type="SUPFAM" id="SSF55073">
    <property type="entry name" value="Nucleotide cyclase"/>
    <property type="match status" value="1"/>
</dbReference>
<feature type="transmembrane region" description="Helical" evidence="2">
    <location>
        <begin position="175"/>
        <end position="197"/>
    </location>
</feature>
<dbReference type="InterPro" id="IPR001633">
    <property type="entry name" value="EAL_dom"/>
</dbReference>
<sequence length="801" mass="89479">MLTHLSRLSLRTSLPLLLGLFALLFTLLQTTLYLPRSIDKELHAWRSHTNQLLVLLQSTLSDHLRHGRQAELETALADFASLQGIRWAMVADPQLQVLATTRLGLAPRQLGITAEQVQAQLASGHPTWLERAGQHYLAILPLDQAQARQPSGESGEALLVDLDLSPLLSRTHLDAWLYLGQVLALLLLLGLLLNHLYHHLIVRRLAHIDRATRRFAADQQPQSAAVDGHDEIGQLAETVSQMMGQLHERRQALRDSAQLMRELFDSSPVGMLVLDGKLRTQQVNPAAAALFGCAPEDLLGRRPRERPLKGDALKRLLRAPANTPVELSGLYRGRELPLEVTWTPFTRDGARHYLLLLRDIGERLQAEQRLRFLAHFDPLTHLANRHGLIQHLERLLAANAPLSLLFLDIDHFKRINNTLGHEVGDRLLVEIARRLTRLAPKQVLVARFGGDEFLLLLEERSAGQARKLAETLLHGFKAPLQIGQYECFVTPSIGIAGFDGQGSATELLKQADLALHAAKDAGRNRLAVYSHPLGEAAEHRLQLEQELRHALDQREFVLHYQAQVDEQGRPQVMEALLRWNSPRRGLVLPGEFIPVLEETGMIIETTRWVFREACRQARRWAEQGHPLRIAVNLSPLDFRQADLAGSLLGILAEEQLPPGLLELEITESALLDAGQEVQRALARLKAAGLPLLLDDFGTGYASLTYLQQFPFDGIKIDRQFVAGLPESEHSVALVRGILTMARHLGLHVVAEGVSNERQAAFLRRNGCPSLQGYYYCRPQTAAAIERGWSQDAPRSLLPQDH</sequence>
<keyword evidence="1" id="KW-0418">Kinase</keyword>
<dbReference type="InterPro" id="IPR029787">
    <property type="entry name" value="Nucleotide_cyclase"/>
</dbReference>
<dbReference type="Gene3D" id="3.20.20.450">
    <property type="entry name" value="EAL domain"/>
    <property type="match status" value="1"/>
</dbReference>
<protein>
    <submittedName>
        <fullName evidence="7">PAS domain S-box-containing protein/diguanylate cyclase (GGDEF) domain-containing protein</fullName>
    </submittedName>
</protein>
<dbReference type="CDD" id="cd01949">
    <property type="entry name" value="GGDEF"/>
    <property type="match status" value="1"/>
</dbReference>
<dbReference type="SUPFAM" id="SSF141868">
    <property type="entry name" value="EAL domain-like"/>
    <property type="match status" value="1"/>
</dbReference>
<evidence type="ECO:0000259" key="4">
    <source>
        <dbReference type="PROSITE" id="PS50883"/>
    </source>
</evidence>
<dbReference type="SMART" id="SM00091">
    <property type="entry name" value="PAS"/>
    <property type="match status" value="1"/>
</dbReference>
<feature type="domain" description="PAS" evidence="3">
    <location>
        <begin position="256"/>
        <end position="301"/>
    </location>
</feature>
<evidence type="ECO:0000256" key="1">
    <source>
        <dbReference type="ARBA" id="ARBA00022777"/>
    </source>
</evidence>
<dbReference type="CDD" id="cd01948">
    <property type="entry name" value="EAL"/>
    <property type="match status" value="1"/>
</dbReference>
<dbReference type="PROSITE" id="PS50112">
    <property type="entry name" value="PAS"/>
    <property type="match status" value="1"/>
</dbReference>
<dbReference type="Gene3D" id="3.30.70.270">
    <property type="match status" value="1"/>
</dbReference>
<keyword evidence="2" id="KW-0472">Membrane</keyword>
<dbReference type="GO" id="GO:0016020">
    <property type="term" value="C:membrane"/>
    <property type="evidence" value="ECO:0007669"/>
    <property type="project" value="InterPro"/>
</dbReference>
<gene>
    <name evidence="7" type="ORF">SAMN04244573_00882</name>
</gene>
<dbReference type="PANTHER" id="PTHR44757">
    <property type="entry name" value="DIGUANYLATE CYCLASE DGCP"/>
    <property type="match status" value="1"/>
</dbReference>
<dbReference type="PROSITE" id="PS50885">
    <property type="entry name" value="HAMP"/>
    <property type="match status" value="1"/>
</dbReference>
<dbReference type="CDD" id="cd06225">
    <property type="entry name" value="HAMP"/>
    <property type="match status" value="1"/>
</dbReference>
<dbReference type="Pfam" id="PF00672">
    <property type="entry name" value="HAMP"/>
    <property type="match status" value="1"/>
</dbReference>
<dbReference type="CDD" id="cd00130">
    <property type="entry name" value="PAS"/>
    <property type="match status" value="1"/>
</dbReference>
<organism evidence="7 8">
    <name type="scientific">Azotobacter beijerinckii</name>
    <dbReference type="NCBI Taxonomy" id="170623"/>
    <lineage>
        <taxon>Bacteria</taxon>
        <taxon>Pseudomonadati</taxon>
        <taxon>Pseudomonadota</taxon>
        <taxon>Gammaproteobacteria</taxon>
        <taxon>Pseudomonadales</taxon>
        <taxon>Pseudomonadaceae</taxon>
        <taxon>Azotobacter</taxon>
    </lineage>
</organism>
<dbReference type="RefSeq" id="WP_090619870.1">
    <property type="nucleotide sequence ID" value="NZ_FOFJ01000005.1"/>
</dbReference>
<dbReference type="PROSITE" id="PS50883">
    <property type="entry name" value="EAL"/>
    <property type="match status" value="1"/>
</dbReference>
<dbReference type="PANTHER" id="PTHR44757:SF2">
    <property type="entry name" value="BIOFILM ARCHITECTURE MAINTENANCE PROTEIN MBAA"/>
    <property type="match status" value="1"/>
</dbReference>
<dbReference type="SUPFAM" id="SSF55785">
    <property type="entry name" value="PYP-like sensor domain (PAS domain)"/>
    <property type="match status" value="1"/>
</dbReference>
<dbReference type="Pfam" id="PF00563">
    <property type="entry name" value="EAL"/>
    <property type="match status" value="1"/>
</dbReference>
<dbReference type="InterPro" id="IPR043128">
    <property type="entry name" value="Rev_trsase/Diguanyl_cyclase"/>
</dbReference>
<keyword evidence="2" id="KW-0812">Transmembrane</keyword>
<keyword evidence="1" id="KW-0808">Transferase</keyword>
<dbReference type="InterPro" id="IPR035919">
    <property type="entry name" value="EAL_sf"/>
</dbReference>
<name>A0A1H9CM21_9GAMM</name>
<dbReference type="GO" id="GO:0007165">
    <property type="term" value="P:signal transduction"/>
    <property type="evidence" value="ECO:0007669"/>
    <property type="project" value="InterPro"/>
</dbReference>
<dbReference type="NCBIfam" id="TIGR00229">
    <property type="entry name" value="sensory_box"/>
    <property type="match status" value="1"/>
</dbReference>
<dbReference type="SMART" id="SM00304">
    <property type="entry name" value="HAMP"/>
    <property type="match status" value="1"/>
</dbReference>
<evidence type="ECO:0000259" key="6">
    <source>
        <dbReference type="PROSITE" id="PS50887"/>
    </source>
</evidence>
<dbReference type="GO" id="GO:0016301">
    <property type="term" value="F:kinase activity"/>
    <property type="evidence" value="ECO:0007669"/>
    <property type="project" value="UniProtKB-KW"/>
</dbReference>
<dbReference type="SUPFAM" id="SSF158472">
    <property type="entry name" value="HAMP domain-like"/>
    <property type="match status" value="1"/>
</dbReference>
<evidence type="ECO:0000259" key="5">
    <source>
        <dbReference type="PROSITE" id="PS50885"/>
    </source>
</evidence>
<dbReference type="Pfam" id="PF00990">
    <property type="entry name" value="GGDEF"/>
    <property type="match status" value="1"/>
</dbReference>
<dbReference type="AlphaFoldDB" id="A0A1H9CM21"/>
<dbReference type="Proteomes" id="UP000199267">
    <property type="component" value="Unassembled WGS sequence"/>
</dbReference>
<dbReference type="InterPro" id="IPR000014">
    <property type="entry name" value="PAS"/>
</dbReference>
<dbReference type="PROSITE" id="PS50887">
    <property type="entry name" value="GGDEF"/>
    <property type="match status" value="1"/>
</dbReference>
<dbReference type="InterPro" id="IPR003660">
    <property type="entry name" value="HAMP_dom"/>
</dbReference>
<keyword evidence="2" id="KW-1133">Transmembrane helix</keyword>
<dbReference type="NCBIfam" id="TIGR00254">
    <property type="entry name" value="GGDEF"/>
    <property type="match status" value="1"/>
</dbReference>
<dbReference type="InterPro" id="IPR052155">
    <property type="entry name" value="Biofilm_reg_signaling"/>
</dbReference>
<dbReference type="Gene3D" id="6.10.340.10">
    <property type="match status" value="1"/>
</dbReference>
<evidence type="ECO:0000259" key="3">
    <source>
        <dbReference type="PROSITE" id="PS50112"/>
    </source>
</evidence>
<feature type="transmembrane region" description="Helical" evidence="2">
    <location>
        <begin position="12"/>
        <end position="34"/>
    </location>
</feature>
<dbReference type="Gene3D" id="3.30.450.20">
    <property type="entry name" value="PAS domain"/>
    <property type="match status" value="1"/>
</dbReference>